<evidence type="ECO:0000313" key="5">
    <source>
        <dbReference type="Proteomes" id="UP001361570"/>
    </source>
</evidence>
<dbReference type="Pfam" id="PF12796">
    <property type="entry name" value="Ank_2"/>
    <property type="match status" value="1"/>
</dbReference>
<dbReference type="RefSeq" id="WP_336406246.1">
    <property type="nucleotide sequence ID" value="NZ_JBAPLU010000036.1"/>
</dbReference>
<sequence>MSGPVDPDVVELAARVFDLARAGAADELAEHVRAGVPANLTNGAGDTLLILAAYHDHPAAVVRLLELGADPARVNDRGQTALAAAAFRRSAPSVEALLDAGADPDGGGPSARETAAFFGLTEMSALLDRPRG</sequence>
<dbReference type="EMBL" id="JBAPLU010000036">
    <property type="protein sequence ID" value="MEI4274131.1"/>
    <property type="molecule type" value="Genomic_DNA"/>
</dbReference>
<dbReference type="PROSITE" id="PS50088">
    <property type="entry name" value="ANK_REPEAT"/>
    <property type="match status" value="1"/>
</dbReference>
<organism evidence="4 5">
    <name type="scientific">Klenkia sesuvii</name>
    <dbReference type="NCBI Taxonomy" id="3103137"/>
    <lineage>
        <taxon>Bacteria</taxon>
        <taxon>Bacillati</taxon>
        <taxon>Actinomycetota</taxon>
        <taxon>Actinomycetes</taxon>
        <taxon>Geodermatophilales</taxon>
        <taxon>Geodermatophilaceae</taxon>
        <taxon>Klenkia</taxon>
    </lineage>
</organism>
<evidence type="ECO:0000256" key="1">
    <source>
        <dbReference type="ARBA" id="ARBA00022737"/>
    </source>
</evidence>
<gene>
    <name evidence="4" type="ORF">TEK04_20595</name>
</gene>
<dbReference type="SUPFAM" id="SSF48403">
    <property type="entry name" value="Ankyrin repeat"/>
    <property type="match status" value="1"/>
</dbReference>
<evidence type="ECO:0000256" key="2">
    <source>
        <dbReference type="ARBA" id="ARBA00023043"/>
    </source>
</evidence>
<dbReference type="PANTHER" id="PTHR24171">
    <property type="entry name" value="ANKYRIN REPEAT DOMAIN-CONTAINING PROTEIN 39-RELATED"/>
    <property type="match status" value="1"/>
</dbReference>
<dbReference type="SMART" id="SM00248">
    <property type="entry name" value="ANK"/>
    <property type="match status" value="2"/>
</dbReference>
<dbReference type="InterPro" id="IPR002110">
    <property type="entry name" value="Ankyrin_rpt"/>
</dbReference>
<dbReference type="Proteomes" id="UP001361570">
    <property type="component" value="Unassembled WGS sequence"/>
</dbReference>
<proteinExistence type="predicted"/>
<reference evidence="4 5" key="1">
    <citation type="submission" date="2024-03" db="EMBL/GenBank/DDBJ databases">
        <title>Draft genome sequence of Klenkia sp. LSe6-5.</title>
        <authorList>
            <person name="Duangmal K."/>
            <person name="Chantavorakit T."/>
        </authorList>
    </citation>
    <scope>NUCLEOTIDE SEQUENCE [LARGE SCALE GENOMIC DNA]</scope>
    <source>
        <strain evidence="4 5">LSe6-5</strain>
    </source>
</reference>
<evidence type="ECO:0000256" key="3">
    <source>
        <dbReference type="PROSITE-ProRule" id="PRU00023"/>
    </source>
</evidence>
<evidence type="ECO:0000313" key="4">
    <source>
        <dbReference type="EMBL" id="MEI4274131.1"/>
    </source>
</evidence>
<feature type="repeat" description="ANK" evidence="3">
    <location>
        <begin position="44"/>
        <end position="76"/>
    </location>
</feature>
<name>A0ABU8DZ65_9ACTN</name>
<keyword evidence="5" id="KW-1185">Reference proteome</keyword>
<protein>
    <submittedName>
        <fullName evidence="4">Ankyrin repeat domain-containing protein</fullName>
    </submittedName>
</protein>
<dbReference type="Gene3D" id="1.25.40.20">
    <property type="entry name" value="Ankyrin repeat-containing domain"/>
    <property type="match status" value="1"/>
</dbReference>
<accession>A0ABU8DZ65</accession>
<dbReference type="InterPro" id="IPR036770">
    <property type="entry name" value="Ankyrin_rpt-contain_sf"/>
</dbReference>
<comment type="caution">
    <text evidence="4">The sequence shown here is derived from an EMBL/GenBank/DDBJ whole genome shotgun (WGS) entry which is preliminary data.</text>
</comment>
<keyword evidence="1" id="KW-0677">Repeat</keyword>
<keyword evidence="2 3" id="KW-0040">ANK repeat</keyword>